<evidence type="ECO:0000259" key="2">
    <source>
        <dbReference type="Pfam" id="PF03399"/>
    </source>
</evidence>
<name>A0A1N6LXH1_BABMR</name>
<proteinExistence type="predicted"/>
<feature type="region of interest" description="Disordered" evidence="1">
    <location>
        <begin position="242"/>
        <end position="288"/>
    </location>
</feature>
<organism evidence="3 4">
    <name type="scientific">Babesia microti (strain RI)</name>
    <dbReference type="NCBI Taxonomy" id="1133968"/>
    <lineage>
        <taxon>Eukaryota</taxon>
        <taxon>Sar</taxon>
        <taxon>Alveolata</taxon>
        <taxon>Apicomplexa</taxon>
        <taxon>Aconoidasida</taxon>
        <taxon>Piroplasmida</taxon>
        <taxon>Babesiidae</taxon>
        <taxon>Babesia</taxon>
    </lineage>
</organism>
<feature type="compositionally biased region" description="Basic and acidic residues" evidence="1">
    <location>
        <begin position="273"/>
        <end position="285"/>
    </location>
</feature>
<dbReference type="OrthoDB" id="199574at2759"/>
<dbReference type="PANTHER" id="PTHR12436:SF4">
    <property type="entry name" value="LEUKOCYTE RECEPTOR CLUSTER MEMBER 8"/>
    <property type="match status" value="1"/>
</dbReference>
<dbReference type="VEuPathDB" id="PiroplasmaDB:BmR1_04g05732"/>
<feature type="compositionally biased region" description="Pro residues" evidence="1">
    <location>
        <begin position="132"/>
        <end position="144"/>
    </location>
</feature>
<keyword evidence="4" id="KW-1185">Reference proteome</keyword>
<dbReference type="KEGG" id="bmic:BmR1_04g05732"/>
<evidence type="ECO:0000313" key="3">
    <source>
        <dbReference type="EMBL" id="SIO73579.1"/>
    </source>
</evidence>
<evidence type="ECO:0000256" key="1">
    <source>
        <dbReference type="SAM" id="MobiDB-lite"/>
    </source>
</evidence>
<dbReference type="RefSeq" id="XP_021337665.1">
    <property type="nucleotide sequence ID" value="XM_021482426.1"/>
</dbReference>
<dbReference type="Proteomes" id="UP000002899">
    <property type="component" value="Chromosome IV"/>
</dbReference>
<protein>
    <submittedName>
        <fullName evidence="3">SAC3/GANP/Nin1/mts3/eIF-3 p25 family</fullName>
    </submittedName>
</protein>
<dbReference type="InterPro" id="IPR045107">
    <property type="entry name" value="SAC3/GANP/THP3"/>
</dbReference>
<feature type="domain" description="SAC3/GANP/THP3 conserved" evidence="2">
    <location>
        <begin position="355"/>
        <end position="525"/>
    </location>
</feature>
<dbReference type="GO" id="GO:0005634">
    <property type="term" value="C:nucleus"/>
    <property type="evidence" value="ECO:0007669"/>
    <property type="project" value="TreeGrafter"/>
</dbReference>
<accession>A0A1N6LXH1</accession>
<dbReference type="GeneID" id="33043756"/>
<reference evidence="3 4" key="1">
    <citation type="journal article" date="2012" name="Nucleic Acids Res.">
        <title>Sequencing of the smallest Apicomplexan genome from the human pathogen Babesia microti.</title>
        <authorList>
            <person name="Cornillot E."/>
            <person name="Hadj-Kaddour K."/>
            <person name="Dassouli A."/>
            <person name="Noel B."/>
            <person name="Ranwez V."/>
            <person name="Vacherie B."/>
            <person name="Augagneur Y."/>
            <person name="Bres V."/>
            <person name="Duclos A."/>
            <person name="Randazzo S."/>
            <person name="Carcy B."/>
            <person name="Debierre-Grockiego F."/>
            <person name="Delbecq S."/>
            <person name="Moubri-Menage K."/>
            <person name="Shams-Eldin H."/>
            <person name="Usmani-Brown S."/>
            <person name="Bringaud F."/>
            <person name="Wincker P."/>
            <person name="Vivares C.P."/>
            <person name="Schwarz R.T."/>
            <person name="Schetters T.P."/>
            <person name="Krause P.J."/>
            <person name="Gorenflot A."/>
            <person name="Berry V."/>
            <person name="Barbe V."/>
            <person name="Ben Mamoun C."/>
        </authorList>
    </citation>
    <scope>NUCLEOTIDE SEQUENCE [LARGE SCALE GENOMIC DNA]</scope>
    <source>
        <strain evidence="3 4">RI</strain>
    </source>
</reference>
<dbReference type="Gene3D" id="1.25.40.990">
    <property type="match status" value="1"/>
</dbReference>
<feature type="region of interest" description="Disordered" evidence="1">
    <location>
        <begin position="129"/>
        <end position="166"/>
    </location>
</feature>
<dbReference type="Pfam" id="PF03399">
    <property type="entry name" value="SAC3_GANP"/>
    <property type="match status" value="1"/>
</dbReference>
<reference evidence="3 4" key="2">
    <citation type="journal article" date="2013" name="PLoS ONE">
        <title>Whole genome mapping and re-organization of the nuclear and mitochondrial genomes of Babesia microti isolates.</title>
        <authorList>
            <person name="Cornillot E."/>
            <person name="Dassouli A."/>
            <person name="Garg A."/>
            <person name="Pachikara N."/>
            <person name="Randazzo S."/>
            <person name="Depoix D."/>
            <person name="Carcy B."/>
            <person name="Delbecq S."/>
            <person name="Frutos R."/>
            <person name="Silva J.C."/>
            <person name="Sutton R."/>
            <person name="Krause P.J."/>
            <person name="Mamoun C.B."/>
        </authorList>
    </citation>
    <scope>NUCLEOTIDE SEQUENCE [LARGE SCALE GENOMIC DNA]</scope>
    <source>
        <strain evidence="3 4">RI</strain>
    </source>
</reference>
<feature type="compositionally biased region" description="Polar residues" evidence="1">
    <location>
        <begin position="149"/>
        <end position="158"/>
    </location>
</feature>
<sequence>MDPYMLSTYNYKYNQYLHSGCTADVAAAEALRSVRSFYGHKANNQEFLNYVNRVSNTLSANGQVNTTQSTAAGIGYQYNPHYGMVPSHISNIYYGSHPNVDTTAMYNQQLLSQSNSACSSNALLSGISIKPPSIPKPQAPPSVPIHPSQYKQQSNAAQNHAKLPKDVNTANTSSAITDWVYKIFSVHVTEKSSKKWNMAVTNFLNHKIDYWKSHNITPTPVDLMIPSADVIESYSAQHGHNSKQIVPLHNNTNSSIPLDTSTTSNISSSESKNGMKNDKKGDKKSSATNFDKYSKTKLDSFMDIDTTGVKKSLKYKSLLQKRAERFTKGTKGVIAEINLTQQVEKLIGTSTDMEKQYLRLTGPPNPSLVRPIHVLKKSFIYVLEKYKKTLNYRYIQEQFRSIRQDMKVQHINDLFATHVYETNARIALLNCDLDQFNQCQTQLIDLHSINQVAPENKIEFKCYRLLYLALQNTKMDLLRYLKELNNTSDKSLVKYIAVIDYANKLRRIVEDENFYRYFSLIKSETRRLENDLDYIYDIATEKLKVTSPKDCEKEPPFFSRYLFKMFNQKFRVLYLLTMAKTSIIINPKSVYTQFRFDSCDEFKSFLNELNIVWTSSGSVDCKQSLPKLLESRVLKSKKIEQ</sequence>
<feature type="compositionally biased region" description="Low complexity" evidence="1">
    <location>
        <begin position="260"/>
        <end position="272"/>
    </location>
</feature>
<evidence type="ECO:0000313" key="4">
    <source>
        <dbReference type="Proteomes" id="UP000002899"/>
    </source>
</evidence>
<dbReference type="EMBL" id="LN871599">
    <property type="protein sequence ID" value="SIO73579.1"/>
    <property type="molecule type" value="Genomic_DNA"/>
</dbReference>
<feature type="compositionally biased region" description="Polar residues" evidence="1">
    <location>
        <begin position="242"/>
        <end position="259"/>
    </location>
</feature>
<gene>
    <name evidence="3" type="ORF">BmR1_04g05732</name>
</gene>
<dbReference type="PANTHER" id="PTHR12436">
    <property type="entry name" value="80 KDA MCM3-ASSOCIATED PROTEIN"/>
    <property type="match status" value="1"/>
</dbReference>
<dbReference type="InterPro" id="IPR005062">
    <property type="entry name" value="SAC3/GANP/THP3_conserved"/>
</dbReference>
<dbReference type="AlphaFoldDB" id="A0A1N6LXH1"/>
<reference evidence="3 4" key="3">
    <citation type="journal article" date="2016" name="Sci. Rep.">
        <title>Genome-wide diversity and gene expression profiling of Babesia microti isolates identify polymorphic genes that mediate host-pathogen interactions.</title>
        <authorList>
            <person name="Silva J.C."/>
            <person name="Cornillot E."/>
            <person name="McCracken C."/>
            <person name="Usmani-Brown S."/>
            <person name="Dwivedi A."/>
            <person name="Ifeonu O.O."/>
            <person name="Crabtree J."/>
            <person name="Gotia H.T."/>
            <person name="Virji A.Z."/>
            <person name="Reynes C."/>
            <person name="Colinge J."/>
            <person name="Kumar V."/>
            <person name="Lawres L."/>
            <person name="Pazzi J.E."/>
            <person name="Pablo J.V."/>
            <person name="Hung C."/>
            <person name="Brancato J."/>
            <person name="Kumari P."/>
            <person name="Orvis J."/>
            <person name="Tretina K."/>
            <person name="Chibucos M."/>
            <person name="Ott S."/>
            <person name="Sadzewicz L."/>
            <person name="Sengamalay N."/>
            <person name="Shetty A.C."/>
            <person name="Su Q."/>
            <person name="Tallon L."/>
            <person name="Fraser C.M."/>
            <person name="Frutos R."/>
            <person name="Molina D.M."/>
            <person name="Krause P.J."/>
            <person name="Ben Mamoun C."/>
        </authorList>
    </citation>
    <scope>NUCLEOTIDE SEQUENCE [LARGE SCALE GENOMIC DNA]</scope>
    <source>
        <strain evidence="3 4">RI</strain>
    </source>
</reference>